<dbReference type="AlphaFoldDB" id="A0A8H4ZYL9"/>
<feature type="compositionally biased region" description="Basic residues" evidence="1">
    <location>
        <begin position="202"/>
        <end position="212"/>
    </location>
</feature>
<feature type="region of interest" description="Disordered" evidence="1">
    <location>
        <begin position="124"/>
        <end position="213"/>
    </location>
</feature>
<accession>A0A8H4ZYL9</accession>
<sequence>MSEGALNIRQSVTQRGEDEEDKSLIDDMHSYISNQHLTIVATLKSLVAEVRSEACKLNQLEPADYPSPSELQKDVENIYTLLDASLKELESAVEHVVTANELLNLNSARKTGSTVDVSEAAQIVSSGSNEQAPDKDQTATSENEGQPSPSQPDVTSEPHPTTATASATPPATPSPTQSEEISPEPRPQSYARKVTSNAAKAAVHKRRVKTRTSARLNKMAQPEPNLGRYEKYIDDRDDIPTLALQQLGENLVATIDALASDADQIQKAQVSGLAEAMKHRPTNTWNLEPSDGGDVSGNIITVDSEDNIRIVISNKEQSFHWPGFGGLNYRMTTREAGRKSACFVNDPERIVSHYAGVVKSPLWDLCPLHAGGLAEIEELRRANEPYTHCGEHYSGTAMHKEDANFGSVNVGFAGTRAFLLVHTRDTNMFEDWARDTIPDAPPKGKCCD</sequence>
<evidence type="ECO:0000313" key="3">
    <source>
        <dbReference type="Proteomes" id="UP000573603"/>
    </source>
</evidence>
<organism evidence="2 3">
    <name type="scientific">Fusarium anthophilum</name>
    <dbReference type="NCBI Taxonomy" id="48485"/>
    <lineage>
        <taxon>Eukaryota</taxon>
        <taxon>Fungi</taxon>
        <taxon>Dikarya</taxon>
        <taxon>Ascomycota</taxon>
        <taxon>Pezizomycotina</taxon>
        <taxon>Sordariomycetes</taxon>
        <taxon>Hypocreomycetidae</taxon>
        <taxon>Hypocreales</taxon>
        <taxon>Nectriaceae</taxon>
        <taxon>Fusarium</taxon>
        <taxon>Fusarium fujikuroi species complex</taxon>
    </lineage>
</organism>
<feature type="compositionally biased region" description="Low complexity" evidence="1">
    <location>
        <begin position="155"/>
        <end position="180"/>
    </location>
</feature>
<feature type="compositionally biased region" description="Polar residues" evidence="1">
    <location>
        <begin position="138"/>
        <end position="154"/>
    </location>
</feature>
<dbReference type="Proteomes" id="UP000573603">
    <property type="component" value="Unassembled WGS sequence"/>
</dbReference>
<proteinExistence type="predicted"/>
<feature type="region of interest" description="Disordered" evidence="1">
    <location>
        <begin position="1"/>
        <end position="20"/>
    </location>
</feature>
<comment type="caution">
    <text evidence="2">The sequence shown here is derived from an EMBL/GenBank/DDBJ whole genome shotgun (WGS) entry which is preliminary data.</text>
</comment>
<evidence type="ECO:0000256" key="1">
    <source>
        <dbReference type="SAM" id="MobiDB-lite"/>
    </source>
</evidence>
<reference evidence="2 3" key="1">
    <citation type="journal article" date="2020" name="BMC Genomics">
        <title>Correction to: Identification and distribution of gene clusters required for synthesis of sphingolipid metabolism inhibitors in diverse species of the filamentous fungus Fusarium.</title>
        <authorList>
            <person name="Kim H.S."/>
            <person name="Lohmar J.M."/>
            <person name="Busman M."/>
            <person name="Brown D.W."/>
            <person name="Naumann T.A."/>
            <person name="Divon H.H."/>
            <person name="Lysoe E."/>
            <person name="Uhlig S."/>
            <person name="Proctor R.H."/>
        </authorList>
    </citation>
    <scope>NUCLEOTIDE SEQUENCE [LARGE SCALE GENOMIC DNA]</scope>
    <source>
        <strain evidence="2 3">NRRL 25214</strain>
    </source>
</reference>
<keyword evidence="3" id="KW-1185">Reference proteome</keyword>
<feature type="non-terminal residue" evidence="2">
    <location>
        <position position="1"/>
    </location>
</feature>
<gene>
    <name evidence="2" type="ORF">FANTH_136</name>
</gene>
<name>A0A8H4ZYL9_9HYPO</name>
<dbReference type="Gene3D" id="2.60.120.650">
    <property type="entry name" value="Cupin"/>
    <property type="match status" value="1"/>
</dbReference>
<evidence type="ECO:0000313" key="2">
    <source>
        <dbReference type="EMBL" id="KAF5255173.1"/>
    </source>
</evidence>
<dbReference type="EMBL" id="JABEVY010000005">
    <property type="protein sequence ID" value="KAF5255173.1"/>
    <property type="molecule type" value="Genomic_DNA"/>
</dbReference>
<protein>
    <submittedName>
        <fullName evidence="2">Uncharacterized protein</fullName>
    </submittedName>
</protein>